<name>A0AAV0E320_9ASTE</name>
<feature type="domain" description="MULE transposase" evidence="1">
    <location>
        <begin position="78"/>
        <end position="130"/>
    </location>
</feature>
<organism evidence="2 3">
    <name type="scientific">Cuscuta epithymum</name>
    <dbReference type="NCBI Taxonomy" id="186058"/>
    <lineage>
        <taxon>Eukaryota</taxon>
        <taxon>Viridiplantae</taxon>
        <taxon>Streptophyta</taxon>
        <taxon>Embryophyta</taxon>
        <taxon>Tracheophyta</taxon>
        <taxon>Spermatophyta</taxon>
        <taxon>Magnoliopsida</taxon>
        <taxon>eudicotyledons</taxon>
        <taxon>Gunneridae</taxon>
        <taxon>Pentapetalae</taxon>
        <taxon>asterids</taxon>
        <taxon>lamiids</taxon>
        <taxon>Solanales</taxon>
        <taxon>Convolvulaceae</taxon>
        <taxon>Cuscuteae</taxon>
        <taxon>Cuscuta</taxon>
        <taxon>Cuscuta subgen. Cuscuta</taxon>
    </lineage>
</organism>
<dbReference type="InterPro" id="IPR018289">
    <property type="entry name" value="MULE_transposase_dom"/>
</dbReference>
<evidence type="ECO:0000259" key="1">
    <source>
        <dbReference type="Pfam" id="PF10551"/>
    </source>
</evidence>
<accession>A0AAV0E320</accession>
<comment type="caution">
    <text evidence="2">The sequence shown here is derived from an EMBL/GenBank/DDBJ whole genome shotgun (WGS) entry which is preliminary data.</text>
</comment>
<keyword evidence="3" id="KW-1185">Reference proteome</keyword>
<proteinExistence type="predicted"/>
<protein>
    <recommendedName>
        <fullName evidence="1">MULE transposase domain-containing protein</fullName>
    </recommendedName>
</protein>
<dbReference type="PANTHER" id="PTHR31973">
    <property type="entry name" value="POLYPROTEIN, PUTATIVE-RELATED"/>
    <property type="match status" value="1"/>
</dbReference>
<sequence>MVLFCHTKKAWNANRKAQQKLMGSNEESYQLLPSLAYVLKEKHLGSVINLGIDANDHFESFFMSLDVWIQGWNHCFPVLIIDGSFMKAYYKGTLLTACAQYANKQIFPLAFGVCDSERKTTWTWFFKKLKE</sequence>
<dbReference type="AlphaFoldDB" id="A0AAV0E320"/>
<dbReference type="Proteomes" id="UP001152523">
    <property type="component" value="Unassembled WGS sequence"/>
</dbReference>
<evidence type="ECO:0000313" key="2">
    <source>
        <dbReference type="EMBL" id="CAH9112390.1"/>
    </source>
</evidence>
<reference evidence="2" key="1">
    <citation type="submission" date="2022-07" db="EMBL/GenBank/DDBJ databases">
        <authorList>
            <person name="Macas J."/>
            <person name="Novak P."/>
            <person name="Neumann P."/>
        </authorList>
    </citation>
    <scope>NUCLEOTIDE SEQUENCE</scope>
</reference>
<dbReference type="PANTHER" id="PTHR31973:SF113">
    <property type="entry name" value="PROTEIN FAR1-RELATED SEQUENCE 5-LIKE"/>
    <property type="match status" value="1"/>
</dbReference>
<evidence type="ECO:0000313" key="3">
    <source>
        <dbReference type="Proteomes" id="UP001152523"/>
    </source>
</evidence>
<gene>
    <name evidence="2" type="ORF">CEPIT_LOCUS19932</name>
</gene>
<dbReference type="Pfam" id="PF10551">
    <property type="entry name" value="MULE"/>
    <property type="match status" value="1"/>
</dbReference>
<dbReference type="EMBL" id="CAMAPF010000197">
    <property type="protein sequence ID" value="CAH9112390.1"/>
    <property type="molecule type" value="Genomic_DNA"/>
</dbReference>